<dbReference type="Gramene" id="GBG86764">
    <property type="protein sequence ID" value="GBG86764"/>
    <property type="gene ID" value="CBR_g42048"/>
</dbReference>
<dbReference type="EMBL" id="BFEA01000578">
    <property type="protein sequence ID" value="GBG86764.1"/>
    <property type="molecule type" value="Genomic_DNA"/>
</dbReference>
<evidence type="ECO:0000313" key="3">
    <source>
        <dbReference type="Proteomes" id="UP000265515"/>
    </source>
</evidence>
<evidence type="ECO:0000256" key="1">
    <source>
        <dbReference type="SAM" id="MobiDB-lite"/>
    </source>
</evidence>
<protein>
    <submittedName>
        <fullName evidence="2">Uncharacterized protein</fullName>
    </submittedName>
</protein>
<accession>A0A388LWR2</accession>
<gene>
    <name evidence="2" type="ORF">CBR_g42048</name>
</gene>
<comment type="caution">
    <text evidence="2">The sequence shown here is derived from an EMBL/GenBank/DDBJ whole genome shotgun (WGS) entry which is preliminary data.</text>
</comment>
<feature type="compositionally biased region" description="Gly residues" evidence="1">
    <location>
        <begin position="17"/>
        <end position="32"/>
    </location>
</feature>
<proteinExistence type="predicted"/>
<feature type="compositionally biased region" description="Basic and acidic residues" evidence="1">
    <location>
        <begin position="150"/>
        <end position="181"/>
    </location>
</feature>
<evidence type="ECO:0000313" key="2">
    <source>
        <dbReference type="EMBL" id="GBG86764.1"/>
    </source>
</evidence>
<feature type="region of interest" description="Disordered" evidence="1">
    <location>
        <begin position="1"/>
        <end position="58"/>
    </location>
</feature>
<organism evidence="2 3">
    <name type="scientific">Chara braunii</name>
    <name type="common">Braun's stonewort</name>
    <dbReference type="NCBI Taxonomy" id="69332"/>
    <lineage>
        <taxon>Eukaryota</taxon>
        <taxon>Viridiplantae</taxon>
        <taxon>Streptophyta</taxon>
        <taxon>Charophyceae</taxon>
        <taxon>Charales</taxon>
        <taxon>Characeae</taxon>
        <taxon>Chara</taxon>
    </lineage>
</organism>
<sequence>MNLADTGAARGVQLAGQPGGRNDSGGSDGCGDGQDDNQGSTRNSSFSGGGVGGLGKRKNVRQQTFDTIADIMKDHGSLMATTVDSASKSQCSILTRQCDILERELEMQKEHYVKTDQANLLMCDAGGGKAQSAQKGDATAIDTRTAAADHNGKRGVAEGAAEERVDDVRRDDGRRYGKREGDDDDDRPLVTRLKGAAKEDGLEERSRLWVDCDSFWGQGPGKPLREAVGECADYFIVIANEDAGAEPPAMLILPPNDVPRFKIEDTTQREPALRRACGVEKLVLRAIHSWIFKSSSRSAGFARAESYISVDIAIDVT</sequence>
<dbReference type="Proteomes" id="UP000265515">
    <property type="component" value="Unassembled WGS sequence"/>
</dbReference>
<reference evidence="2 3" key="1">
    <citation type="journal article" date="2018" name="Cell">
        <title>The Chara Genome: Secondary Complexity and Implications for Plant Terrestrialization.</title>
        <authorList>
            <person name="Nishiyama T."/>
            <person name="Sakayama H."/>
            <person name="Vries J.D."/>
            <person name="Buschmann H."/>
            <person name="Saint-Marcoux D."/>
            <person name="Ullrich K.K."/>
            <person name="Haas F.B."/>
            <person name="Vanderstraeten L."/>
            <person name="Becker D."/>
            <person name="Lang D."/>
            <person name="Vosolsobe S."/>
            <person name="Rombauts S."/>
            <person name="Wilhelmsson P.K.I."/>
            <person name="Janitza P."/>
            <person name="Kern R."/>
            <person name="Heyl A."/>
            <person name="Rumpler F."/>
            <person name="Villalobos L.I.A.C."/>
            <person name="Clay J.M."/>
            <person name="Skokan R."/>
            <person name="Toyoda A."/>
            <person name="Suzuki Y."/>
            <person name="Kagoshima H."/>
            <person name="Schijlen E."/>
            <person name="Tajeshwar N."/>
            <person name="Catarino B."/>
            <person name="Hetherington A.J."/>
            <person name="Saltykova A."/>
            <person name="Bonnot C."/>
            <person name="Breuninger H."/>
            <person name="Symeonidi A."/>
            <person name="Radhakrishnan G.V."/>
            <person name="Van Nieuwerburgh F."/>
            <person name="Deforce D."/>
            <person name="Chang C."/>
            <person name="Karol K.G."/>
            <person name="Hedrich R."/>
            <person name="Ulvskov P."/>
            <person name="Glockner G."/>
            <person name="Delwiche C.F."/>
            <person name="Petrasek J."/>
            <person name="Van de Peer Y."/>
            <person name="Friml J."/>
            <person name="Beilby M."/>
            <person name="Dolan L."/>
            <person name="Kohara Y."/>
            <person name="Sugano S."/>
            <person name="Fujiyama A."/>
            <person name="Delaux P.-M."/>
            <person name="Quint M."/>
            <person name="TheiBen G."/>
            <person name="Hagemann M."/>
            <person name="Harholt J."/>
            <person name="Dunand C."/>
            <person name="Zachgo S."/>
            <person name="Langdale J."/>
            <person name="Maumus F."/>
            <person name="Straeten D.V.D."/>
            <person name="Gould S.B."/>
            <person name="Rensing S.A."/>
        </authorList>
    </citation>
    <scope>NUCLEOTIDE SEQUENCE [LARGE SCALE GENOMIC DNA]</scope>
    <source>
        <strain evidence="2 3">S276</strain>
    </source>
</reference>
<dbReference type="AlphaFoldDB" id="A0A388LWR2"/>
<keyword evidence="3" id="KW-1185">Reference proteome</keyword>
<feature type="region of interest" description="Disordered" evidence="1">
    <location>
        <begin position="146"/>
        <end position="189"/>
    </location>
</feature>
<name>A0A388LWR2_CHABU</name>